<organism evidence="1 2">
    <name type="scientific">Physocladia obscura</name>
    <dbReference type="NCBI Taxonomy" id="109957"/>
    <lineage>
        <taxon>Eukaryota</taxon>
        <taxon>Fungi</taxon>
        <taxon>Fungi incertae sedis</taxon>
        <taxon>Chytridiomycota</taxon>
        <taxon>Chytridiomycota incertae sedis</taxon>
        <taxon>Chytridiomycetes</taxon>
        <taxon>Chytridiales</taxon>
        <taxon>Chytriomycetaceae</taxon>
        <taxon>Physocladia</taxon>
    </lineage>
</organism>
<dbReference type="EMBL" id="JADGJH010001196">
    <property type="protein sequence ID" value="KAJ3116924.1"/>
    <property type="molecule type" value="Genomic_DNA"/>
</dbReference>
<gene>
    <name evidence="1" type="ORF">HK100_000931</name>
</gene>
<reference evidence="1" key="1">
    <citation type="submission" date="2020-05" db="EMBL/GenBank/DDBJ databases">
        <title>Phylogenomic resolution of chytrid fungi.</title>
        <authorList>
            <person name="Stajich J.E."/>
            <person name="Amses K."/>
            <person name="Simmons R."/>
            <person name="Seto K."/>
            <person name="Myers J."/>
            <person name="Bonds A."/>
            <person name="Quandt C.A."/>
            <person name="Barry K."/>
            <person name="Liu P."/>
            <person name="Grigoriev I."/>
            <person name="Longcore J.E."/>
            <person name="James T.Y."/>
        </authorList>
    </citation>
    <scope>NUCLEOTIDE SEQUENCE</scope>
    <source>
        <strain evidence="1">JEL0513</strain>
    </source>
</reference>
<accession>A0AAD5SXY4</accession>
<comment type="caution">
    <text evidence="1">The sequence shown here is derived from an EMBL/GenBank/DDBJ whole genome shotgun (WGS) entry which is preliminary data.</text>
</comment>
<evidence type="ECO:0000313" key="1">
    <source>
        <dbReference type="EMBL" id="KAJ3116924.1"/>
    </source>
</evidence>
<name>A0AAD5SXY4_9FUNG</name>
<protein>
    <submittedName>
        <fullName evidence="1">Uncharacterized protein</fullName>
    </submittedName>
</protein>
<keyword evidence="2" id="KW-1185">Reference proteome</keyword>
<evidence type="ECO:0000313" key="2">
    <source>
        <dbReference type="Proteomes" id="UP001211907"/>
    </source>
</evidence>
<dbReference type="AlphaFoldDB" id="A0AAD5SXY4"/>
<proteinExistence type="predicted"/>
<dbReference type="Proteomes" id="UP001211907">
    <property type="component" value="Unassembled WGS sequence"/>
</dbReference>
<sequence>MLGNLPQFSQTKVPIPPIRSNKQLQQPIPPFLRLILTDPVDQRYPQPHMSPVSLPSAPIKVHQGQQIPEFSSTNALAMLSEVAILAEYTQKTVIQRTASRLASMSPKKYGYSPYRLPQPSSASPCNYSATEYPQNQSQIRLLRSPSLTSSNGESAEFSDAPATPDLMLQGSTSPLWFELKLKGWIAISNTRVIYSAISVDNEHNSSQNQSNYPNSDAFIIYSYYLRPHDSIRVAKKIDADQCHTSRTTSSPQPSPAPSSLLSSKSALFRFRTCTCFPICYTSKIWTQSFDVLVKNLVEARLRVFNALVASSGIAVDTCAKTHLLVHTHASRDVQCSAMGHRLISALADVFGPPKDVVLHE</sequence>